<protein>
    <recommendedName>
        <fullName evidence="1">DinB-like domain-containing protein</fullName>
    </recommendedName>
</protein>
<evidence type="ECO:0000313" key="2">
    <source>
        <dbReference type="EMBL" id="SVA24810.1"/>
    </source>
</evidence>
<gene>
    <name evidence="2" type="ORF">METZ01_LOCUS77664</name>
</gene>
<dbReference type="InterPro" id="IPR034660">
    <property type="entry name" value="DinB/YfiT-like"/>
</dbReference>
<dbReference type="EMBL" id="UINC01005992">
    <property type="protein sequence ID" value="SVA24810.1"/>
    <property type="molecule type" value="Genomic_DNA"/>
</dbReference>
<organism evidence="2">
    <name type="scientific">marine metagenome</name>
    <dbReference type="NCBI Taxonomy" id="408172"/>
    <lineage>
        <taxon>unclassified sequences</taxon>
        <taxon>metagenomes</taxon>
        <taxon>ecological metagenomes</taxon>
    </lineage>
</organism>
<proteinExistence type="predicted"/>
<dbReference type="InterPro" id="IPR024775">
    <property type="entry name" value="DinB-like"/>
</dbReference>
<reference evidence="2" key="1">
    <citation type="submission" date="2018-05" db="EMBL/GenBank/DDBJ databases">
        <authorList>
            <person name="Lanie J.A."/>
            <person name="Ng W.-L."/>
            <person name="Kazmierczak K.M."/>
            <person name="Andrzejewski T.M."/>
            <person name="Davidsen T.M."/>
            <person name="Wayne K.J."/>
            <person name="Tettelin H."/>
            <person name="Glass J.I."/>
            <person name="Rusch D."/>
            <person name="Podicherti R."/>
            <person name="Tsui H.-C.T."/>
            <person name="Winkler M.E."/>
        </authorList>
    </citation>
    <scope>NUCLEOTIDE SEQUENCE</scope>
</reference>
<evidence type="ECO:0000259" key="1">
    <source>
        <dbReference type="Pfam" id="PF12867"/>
    </source>
</evidence>
<feature type="non-terminal residue" evidence="2">
    <location>
        <position position="1"/>
    </location>
</feature>
<name>A0A381U9B2_9ZZZZ</name>
<dbReference type="Pfam" id="PF12867">
    <property type="entry name" value="DinB_2"/>
    <property type="match status" value="1"/>
</dbReference>
<feature type="domain" description="DinB-like" evidence="1">
    <location>
        <begin position="35"/>
        <end position="160"/>
    </location>
</feature>
<accession>A0A381U9B2</accession>
<sequence length="172" mass="19751">VTPEQERVRNYLIGQGRKYSFRELWKRMIKARLQLIDEVENTTQTQADFAYDSKEWTISEVAHHVVLSTESVARVVESLSIGKNPDASGVEPSRIGADSGIEVLRDRILGGAVRWSAMTERLPDNPDLSFTARHDFFGELHAPAWYLFQRVHDLDHLNQIKSVKEQKDYPET</sequence>
<dbReference type="AlphaFoldDB" id="A0A381U9B2"/>
<dbReference type="Gene3D" id="1.20.120.450">
    <property type="entry name" value="dinb family like domain"/>
    <property type="match status" value="1"/>
</dbReference>
<dbReference type="SUPFAM" id="SSF109854">
    <property type="entry name" value="DinB/YfiT-like putative metalloenzymes"/>
    <property type="match status" value="1"/>
</dbReference>